<accession>A0A1A9HWG9</accession>
<keyword evidence="2" id="KW-1185">Reference proteome</keyword>
<gene>
    <name evidence="1" type="ORF">A8C56_00975</name>
</gene>
<protein>
    <submittedName>
        <fullName evidence="1">Uncharacterized protein</fullName>
    </submittedName>
</protein>
<name>A0A1A9HWG9_9BACT</name>
<evidence type="ECO:0000313" key="2">
    <source>
        <dbReference type="Proteomes" id="UP000077667"/>
    </source>
</evidence>
<dbReference type="STRING" id="1176587.A8C56_00975"/>
<evidence type="ECO:0000313" key="1">
    <source>
        <dbReference type="EMBL" id="ANH79736.1"/>
    </source>
</evidence>
<dbReference type="KEGG" id="nia:A8C56_00975"/>
<dbReference type="EMBL" id="CP015772">
    <property type="protein sequence ID" value="ANH79736.1"/>
    <property type="molecule type" value="Genomic_DNA"/>
</dbReference>
<dbReference type="AlphaFoldDB" id="A0A1A9HWG9"/>
<dbReference type="RefSeq" id="WP_067750892.1">
    <property type="nucleotide sequence ID" value="NZ_CP015772.1"/>
</dbReference>
<dbReference type="OrthoDB" id="666099at2"/>
<dbReference type="Proteomes" id="UP000077667">
    <property type="component" value="Chromosome"/>
</dbReference>
<proteinExistence type="predicted"/>
<sequence length="131" mass="15140">MRLGELKPGDWVIVDDDGVAREGTVVRVSNEEQEVCVDNGVQEIWYKPDHVKGIPLTEEQLMRLGFEKMDNESGKGAKYGKGPFRIVVPAADNFSRSEIWYREDRRQYDRQITVNELQNIHLQMTKVPLVH</sequence>
<organism evidence="1 2">
    <name type="scientific">Niabella ginsenosidivorans</name>
    <dbReference type="NCBI Taxonomy" id="1176587"/>
    <lineage>
        <taxon>Bacteria</taxon>
        <taxon>Pseudomonadati</taxon>
        <taxon>Bacteroidota</taxon>
        <taxon>Chitinophagia</taxon>
        <taxon>Chitinophagales</taxon>
        <taxon>Chitinophagaceae</taxon>
        <taxon>Niabella</taxon>
    </lineage>
</organism>
<reference evidence="1 2" key="1">
    <citation type="submission" date="2016-05" db="EMBL/GenBank/DDBJ databases">
        <title>Niabella ginsenosidivorans BS26 whole genome sequencing.</title>
        <authorList>
            <person name="Im W.T."/>
            <person name="Siddiqi M.Z."/>
        </authorList>
    </citation>
    <scope>NUCLEOTIDE SEQUENCE [LARGE SCALE GENOMIC DNA]</scope>
    <source>
        <strain evidence="1 2">BS26</strain>
    </source>
</reference>